<evidence type="ECO:0000313" key="7">
    <source>
        <dbReference type="EMBL" id="MCE2054980.1"/>
    </source>
</evidence>
<dbReference type="EMBL" id="JACEIK010006048">
    <property type="protein sequence ID" value="MCE2054980.1"/>
    <property type="molecule type" value="Genomic_DNA"/>
</dbReference>
<feature type="region of interest" description="Disordered" evidence="5">
    <location>
        <begin position="121"/>
        <end position="155"/>
    </location>
</feature>
<dbReference type="PANTHER" id="PTHR46057:SF60">
    <property type="entry name" value="FLZ-TYPE DOMAIN-CONTAINING PROTEIN"/>
    <property type="match status" value="1"/>
</dbReference>
<reference evidence="7 8" key="1">
    <citation type="journal article" date="2021" name="BMC Genomics">
        <title>Datura genome reveals duplications of psychoactive alkaloid biosynthetic genes and high mutation rate following tissue culture.</title>
        <authorList>
            <person name="Rajewski A."/>
            <person name="Carter-House D."/>
            <person name="Stajich J."/>
            <person name="Litt A."/>
        </authorList>
    </citation>
    <scope>NUCLEOTIDE SEQUENCE [LARGE SCALE GENOMIC DNA]</scope>
    <source>
        <strain evidence="7">AR-01</strain>
    </source>
</reference>
<feature type="domain" description="FLZ-type" evidence="6">
    <location>
        <begin position="70"/>
        <end position="114"/>
    </location>
</feature>
<sequence length="155" mass="17687">MDSAKTRRLPCFLDKNDGLSSLDEMGNHPYNHNSLISRRTNLNNLSSMSSPRLSGGRSFYDTRLEEKQPHFLDACFLCNKPLGHNRDIFMYRGDTPFCSEECRQEQIEMDEAKEKKLNVSASIKALRRKDQTKSTTSPNKTTQEYPLHRGSLAAA</sequence>
<evidence type="ECO:0000313" key="8">
    <source>
        <dbReference type="Proteomes" id="UP000823775"/>
    </source>
</evidence>
<dbReference type="InterPro" id="IPR044533">
    <property type="entry name" value="FLZ1/2/3"/>
</dbReference>
<dbReference type="InterPro" id="IPR007650">
    <property type="entry name" value="Zf-FLZ_dom"/>
</dbReference>
<feature type="compositionally biased region" description="Polar residues" evidence="5">
    <location>
        <begin position="133"/>
        <end position="144"/>
    </location>
</feature>
<keyword evidence="8" id="KW-1185">Reference proteome</keyword>
<protein>
    <recommendedName>
        <fullName evidence="6">FLZ-type domain-containing protein</fullName>
    </recommendedName>
</protein>
<dbReference type="PROSITE" id="PS51795">
    <property type="entry name" value="ZF_FLZ"/>
    <property type="match status" value="1"/>
</dbReference>
<keyword evidence="3" id="KW-0863">Zinc-finger</keyword>
<feature type="zinc finger region" description="FLZ-type" evidence="4">
    <location>
        <begin position="70"/>
        <end position="114"/>
    </location>
</feature>
<accession>A0ABS8VXP9</accession>
<evidence type="ECO:0000256" key="3">
    <source>
        <dbReference type="ARBA" id="ARBA00022771"/>
    </source>
</evidence>
<evidence type="ECO:0000256" key="4">
    <source>
        <dbReference type="PROSITE-ProRule" id="PRU01131"/>
    </source>
</evidence>
<comment type="similarity">
    <text evidence="1">Belongs to the FLZ family.</text>
</comment>
<proteinExistence type="inferred from homology"/>
<evidence type="ECO:0000256" key="2">
    <source>
        <dbReference type="ARBA" id="ARBA00022723"/>
    </source>
</evidence>
<name>A0ABS8VXP9_DATST</name>
<evidence type="ECO:0000256" key="1">
    <source>
        <dbReference type="ARBA" id="ARBA00009374"/>
    </source>
</evidence>
<evidence type="ECO:0000259" key="6">
    <source>
        <dbReference type="PROSITE" id="PS51795"/>
    </source>
</evidence>
<gene>
    <name evidence="7" type="ORF">HAX54_041737</name>
</gene>
<dbReference type="Proteomes" id="UP000823775">
    <property type="component" value="Unassembled WGS sequence"/>
</dbReference>
<evidence type="ECO:0000256" key="5">
    <source>
        <dbReference type="SAM" id="MobiDB-lite"/>
    </source>
</evidence>
<keyword evidence="2" id="KW-0479">Metal-binding</keyword>
<comment type="caution">
    <text evidence="7">The sequence shown here is derived from an EMBL/GenBank/DDBJ whole genome shotgun (WGS) entry which is preliminary data.</text>
</comment>
<dbReference type="Pfam" id="PF04570">
    <property type="entry name" value="zf-FLZ"/>
    <property type="match status" value="1"/>
</dbReference>
<dbReference type="PANTHER" id="PTHR46057">
    <property type="entry name" value="FCS-LIKE ZINC FINGER 1-RELATED"/>
    <property type="match status" value="1"/>
</dbReference>
<organism evidence="7 8">
    <name type="scientific">Datura stramonium</name>
    <name type="common">Jimsonweed</name>
    <name type="synonym">Common thornapple</name>
    <dbReference type="NCBI Taxonomy" id="4076"/>
    <lineage>
        <taxon>Eukaryota</taxon>
        <taxon>Viridiplantae</taxon>
        <taxon>Streptophyta</taxon>
        <taxon>Embryophyta</taxon>
        <taxon>Tracheophyta</taxon>
        <taxon>Spermatophyta</taxon>
        <taxon>Magnoliopsida</taxon>
        <taxon>eudicotyledons</taxon>
        <taxon>Gunneridae</taxon>
        <taxon>Pentapetalae</taxon>
        <taxon>asterids</taxon>
        <taxon>lamiids</taxon>
        <taxon>Solanales</taxon>
        <taxon>Solanaceae</taxon>
        <taxon>Solanoideae</taxon>
        <taxon>Datureae</taxon>
        <taxon>Datura</taxon>
    </lineage>
</organism>
<keyword evidence="3" id="KW-0862">Zinc</keyword>